<evidence type="ECO:0000313" key="1">
    <source>
        <dbReference type="EMBL" id="PNR47691.1"/>
    </source>
</evidence>
<evidence type="ECO:0000313" key="3">
    <source>
        <dbReference type="Proteomes" id="UP000006727"/>
    </source>
</evidence>
<reference evidence="1 3" key="2">
    <citation type="journal article" date="2018" name="Plant J.">
        <title>The Physcomitrella patens chromosome-scale assembly reveals moss genome structure and evolution.</title>
        <authorList>
            <person name="Lang D."/>
            <person name="Ullrich K.K."/>
            <person name="Murat F."/>
            <person name="Fuchs J."/>
            <person name="Jenkins J."/>
            <person name="Haas F.B."/>
            <person name="Piednoel M."/>
            <person name="Gundlach H."/>
            <person name="Van Bel M."/>
            <person name="Meyberg R."/>
            <person name="Vives C."/>
            <person name="Morata J."/>
            <person name="Symeonidi A."/>
            <person name="Hiss M."/>
            <person name="Muchero W."/>
            <person name="Kamisugi Y."/>
            <person name="Saleh O."/>
            <person name="Blanc G."/>
            <person name="Decker E.L."/>
            <person name="van Gessel N."/>
            <person name="Grimwood J."/>
            <person name="Hayes R.D."/>
            <person name="Graham S.W."/>
            <person name="Gunter L.E."/>
            <person name="McDaniel S.F."/>
            <person name="Hoernstein S.N.W."/>
            <person name="Larsson A."/>
            <person name="Li F.W."/>
            <person name="Perroud P.F."/>
            <person name="Phillips J."/>
            <person name="Ranjan P."/>
            <person name="Rokshar D.S."/>
            <person name="Rothfels C.J."/>
            <person name="Schneider L."/>
            <person name="Shu S."/>
            <person name="Stevenson D.W."/>
            <person name="Thummler F."/>
            <person name="Tillich M."/>
            <person name="Villarreal Aguilar J.C."/>
            <person name="Widiez T."/>
            <person name="Wong G.K."/>
            <person name="Wymore A."/>
            <person name="Zhang Y."/>
            <person name="Zimmer A.D."/>
            <person name="Quatrano R.S."/>
            <person name="Mayer K.F.X."/>
            <person name="Goodstein D."/>
            <person name="Casacuberta J.M."/>
            <person name="Vandepoele K."/>
            <person name="Reski R."/>
            <person name="Cuming A.C."/>
            <person name="Tuskan G.A."/>
            <person name="Maumus F."/>
            <person name="Salse J."/>
            <person name="Schmutz J."/>
            <person name="Rensing S.A."/>
        </authorList>
    </citation>
    <scope>NUCLEOTIDE SEQUENCE [LARGE SCALE GENOMIC DNA]</scope>
    <source>
        <strain evidence="2 3">cv. Gransden 2004</strain>
    </source>
</reference>
<dbReference type="EnsemblPlants" id="Pp3c9_2260V3.1">
    <property type="protein sequence ID" value="Pp3c9_2260V3.1"/>
    <property type="gene ID" value="Pp3c9_2260"/>
</dbReference>
<dbReference type="EnsemblPlants" id="Pp3c9_2260V3.2">
    <property type="protein sequence ID" value="Pp3c9_2260V3.2"/>
    <property type="gene ID" value="Pp3c9_2260"/>
</dbReference>
<dbReference type="Gramene" id="Pp3c9_2260V3.2">
    <property type="protein sequence ID" value="Pp3c9_2260V3.2"/>
    <property type="gene ID" value="Pp3c9_2260"/>
</dbReference>
<reference evidence="2" key="3">
    <citation type="submission" date="2020-12" db="UniProtKB">
        <authorList>
            <consortium name="EnsemblPlants"/>
        </authorList>
    </citation>
    <scope>IDENTIFICATION</scope>
</reference>
<dbReference type="Proteomes" id="UP000006727">
    <property type="component" value="Chromosome 9"/>
</dbReference>
<dbReference type="Gramene" id="Pp3c9_2260V3.1">
    <property type="protein sequence ID" value="Pp3c9_2260V3.1"/>
    <property type="gene ID" value="Pp3c9_2260"/>
</dbReference>
<organism evidence="1">
    <name type="scientific">Physcomitrium patens</name>
    <name type="common">Spreading-leaved earth moss</name>
    <name type="synonym">Physcomitrella patens</name>
    <dbReference type="NCBI Taxonomy" id="3218"/>
    <lineage>
        <taxon>Eukaryota</taxon>
        <taxon>Viridiplantae</taxon>
        <taxon>Streptophyta</taxon>
        <taxon>Embryophyta</taxon>
        <taxon>Bryophyta</taxon>
        <taxon>Bryophytina</taxon>
        <taxon>Bryopsida</taxon>
        <taxon>Funariidae</taxon>
        <taxon>Funariales</taxon>
        <taxon>Funariaceae</taxon>
        <taxon>Physcomitrium</taxon>
    </lineage>
</organism>
<protein>
    <submittedName>
        <fullName evidence="1 2">Uncharacterized protein</fullName>
    </submittedName>
</protein>
<accession>A0A2K1K1P6</accession>
<evidence type="ECO:0000313" key="2">
    <source>
        <dbReference type="EnsemblPlants" id="Pp3c9_2260V3.1"/>
    </source>
</evidence>
<dbReference type="EMBL" id="ABEU02000009">
    <property type="protein sequence ID" value="PNR47691.1"/>
    <property type="molecule type" value="Genomic_DNA"/>
</dbReference>
<gene>
    <name evidence="1" type="ORF">PHYPA_012164</name>
</gene>
<dbReference type="PaxDb" id="3218-PP1S90_218V6.1"/>
<keyword evidence="3" id="KW-1185">Reference proteome</keyword>
<dbReference type="InParanoid" id="A0A2K1K1P6"/>
<dbReference type="AlphaFoldDB" id="A0A2K1K1P6"/>
<reference evidence="1 3" key="1">
    <citation type="journal article" date="2008" name="Science">
        <title>The Physcomitrella genome reveals evolutionary insights into the conquest of land by plants.</title>
        <authorList>
            <person name="Rensing S."/>
            <person name="Lang D."/>
            <person name="Zimmer A."/>
            <person name="Terry A."/>
            <person name="Salamov A."/>
            <person name="Shapiro H."/>
            <person name="Nishiyama T."/>
            <person name="Perroud P.-F."/>
            <person name="Lindquist E."/>
            <person name="Kamisugi Y."/>
            <person name="Tanahashi T."/>
            <person name="Sakakibara K."/>
            <person name="Fujita T."/>
            <person name="Oishi K."/>
            <person name="Shin-I T."/>
            <person name="Kuroki Y."/>
            <person name="Toyoda A."/>
            <person name="Suzuki Y."/>
            <person name="Hashimoto A."/>
            <person name="Yamaguchi K."/>
            <person name="Sugano A."/>
            <person name="Kohara Y."/>
            <person name="Fujiyama A."/>
            <person name="Anterola A."/>
            <person name="Aoki S."/>
            <person name="Ashton N."/>
            <person name="Barbazuk W.B."/>
            <person name="Barker E."/>
            <person name="Bennetzen J."/>
            <person name="Bezanilla M."/>
            <person name="Blankenship R."/>
            <person name="Cho S.H."/>
            <person name="Dutcher S."/>
            <person name="Estelle M."/>
            <person name="Fawcett J.A."/>
            <person name="Gundlach H."/>
            <person name="Hanada K."/>
            <person name="Heyl A."/>
            <person name="Hicks K.A."/>
            <person name="Hugh J."/>
            <person name="Lohr M."/>
            <person name="Mayer K."/>
            <person name="Melkozernov A."/>
            <person name="Murata T."/>
            <person name="Nelson D."/>
            <person name="Pils B."/>
            <person name="Prigge M."/>
            <person name="Reiss B."/>
            <person name="Renner T."/>
            <person name="Rombauts S."/>
            <person name="Rushton P."/>
            <person name="Sanderfoot A."/>
            <person name="Schween G."/>
            <person name="Shiu S.-H."/>
            <person name="Stueber K."/>
            <person name="Theodoulou F.L."/>
            <person name="Tu H."/>
            <person name="Van de Peer Y."/>
            <person name="Verrier P.J."/>
            <person name="Waters E."/>
            <person name="Wood A."/>
            <person name="Yang L."/>
            <person name="Cove D."/>
            <person name="Cuming A."/>
            <person name="Hasebe M."/>
            <person name="Lucas S."/>
            <person name="Mishler D.B."/>
            <person name="Reski R."/>
            <person name="Grigoriev I."/>
            <person name="Quatrano R.S."/>
            <person name="Boore J.L."/>
        </authorList>
    </citation>
    <scope>NUCLEOTIDE SEQUENCE [LARGE SCALE GENOMIC DNA]</scope>
    <source>
        <strain evidence="2 3">cv. Gransden 2004</strain>
    </source>
</reference>
<name>A0A2K1K1P6_PHYPA</name>
<proteinExistence type="predicted"/>
<sequence>MLHKLDHSPGGVWIATNLELKKGVQRVYFLDIGVNQHDFSVAPRIADHYASQTDACVFWFFCWASILLSPRSLDRRLGTVGVFQCPGVVTWVYMRCQAVSLCGGCFDAHFSRSRVGIQPFWSEVGQGRVPF</sequence>